<dbReference type="RefSeq" id="WP_177102717.1">
    <property type="nucleotide sequence ID" value="NZ_JACAQA010000019.1"/>
</dbReference>
<organism evidence="2 3">
    <name type="scientific">Pseudomonas gingeri</name>
    <dbReference type="NCBI Taxonomy" id="117681"/>
    <lineage>
        <taxon>Bacteria</taxon>
        <taxon>Pseudomonadati</taxon>
        <taxon>Pseudomonadota</taxon>
        <taxon>Gammaproteobacteria</taxon>
        <taxon>Pseudomonadales</taxon>
        <taxon>Pseudomonadaceae</taxon>
        <taxon>Pseudomonas</taxon>
    </lineage>
</organism>
<protein>
    <submittedName>
        <fullName evidence="2">DUF4123 domain-containing protein</fullName>
    </submittedName>
</protein>
<proteinExistence type="predicted"/>
<sequence length="292" mass="33331">MNATLAANFLLIDGALRPQALAALYRQVGAQEILPLYRGTRWQALQELGPILVKPQSREMLAQWPGSPQARTDSSLLYSNASLEDVAAHLRHFIAPPTRQGSQGLLRFANPRITVHWLDSFAPQQLARVLGPIEHWWVSSPNHGWEEPPDPAWRTFSRNGPTPAWTDSCARLEEPQEVALEKARLWKFEERLYQWLRTRNEHTFANSDARQIGHWLKQTLDSGQAWGLHTEQALVTWAEACADWGDDFALQAEGPYRRWLTLNPEHARLAPELRLEAFDQHQQTAPRSPSHD</sequence>
<accession>A0A7Y7WUM8</accession>
<name>A0A7Y7WUM8_9PSED</name>
<reference evidence="2 3" key="1">
    <citation type="submission" date="2020-04" db="EMBL/GenBank/DDBJ databases">
        <title>Molecular characterization of pseudomonads from Agaricus bisporus reveal novel blotch 2 pathogens in Western Europe.</title>
        <authorList>
            <person name="Taparia T."/>
            <person name="Krijger M."/>
            <person name="Haynes E."/>
            <person name="Elpinstone J.G."/>
            <person name="Noble R."/>
            <person name="Van Der Wolf J."/>
        </authorList>
    </citation>
    <scope>NUCLEOTIDE SEQUENCE [LARGE SCALE GENOMIC DNA]</scope>
    <source>
        <strain evidence="2 3">G9001</strain>
    </source>
</reference>
<evidence type="ECO:0000313" key="2">
    <source>
        <dbReference type="EMBL" id="NWB87636.1"/>
    </source>
</evidence>
<evidence type="ECO:0000313" key="3">
    <source>
        <dbReference type="Proteomes" id="UP000522864"/>
    </source>
</evidence>
<feature type="domain" description="DUF4123" evidence="1">
    <location>
        <begin position="9"/>
        <end position="127"/>
    </location>
</feature>
<dbReference type="AlphaFoldDB" id="A0A7Y7WUM8"/>
<dbReference type="Proteomes" id="UP000522864">
    <property type="component" value="Unassembled WGS sequence"/>
</dbReference>
<evidence type="ECO:0000259" key="1">
    <source>
        <dbReference type="Pfam" id="PF13503"/>
    </source>
</evidence>
<dbReference type="InterPro" id="IPR025391">
    <property type="entry name" value="DUF4123"/>
</dbReference>
<dbReference type="Pfam" id="PF13503">
    <property type="entry name" value="DUF4123"/>
    <property type="match status" value="1"/>
</dbReference>
<dbReference type="EMBL" id="JACAQA010000019">
    <property type="protein sequence ID" value="NWB87636.1"/>
    <property type="molecule type" value="Genomic_DNA"/>
</dbReference>
<comment type="caution">
    <text evidence="2">The sequence shown here is derived from an EMBL/GenBank/DDBJ whole genome shotgun (WGS) entry which is preliminary data.</text>
</comment>
<gene>
    <name evidence="2" type="ORF">HX830_22460</name>
</gene>